<dbReference type="InterPro" id="IPR042267">
    <property type="entry name" value="VTC_sf"/>
</dbReference>
<organism evidence="2 3">
    <name type="scientific">Qiania dongpingensis</name>
    <dbReference type="NCBI Taxonomy" id="2763669"/>
    <lineage>
        <taxon>Bacteria</taxon>
        <taxon>Bacillati</taxon>
        <taxon>Bacillota</taxon>
        <taxon>Clostridia</taxon>
        <taxon>Lachnospirales</taxon>
        <taxon>Lachnospiraceae</taxon>
        <taxon>Qiania</taxon>
    </lineage>
</organism>
<dbReference type="Gene3D" id="3.20.100.30">
    <property type="entry name" value="VTC, catalytic tunnel domain"/>
    <property type="match status" value="1"/>
</dbReference>
<dbReference type="EMBL" id="CP060634">
    <property type="protein sequence ID" value="QNM05567.1"/>
    <property type="molecule type" value="Genomic_DNA"/>
</dbReference>
<dbReference type="InterPro" id="IPR033469">
    <property type="entry name" value="CYTH-like_dom_sf"/>
</dbReference>
<accession>A0A7G9G435</accession>
<sequence>MSIKTFKRMEKKSLLTDRQYEELTKRMEPYMEYDQYCPDGSSYSIYNIYYDTDDYRLIRTSLTKPYYKEKLRLRSYELPDSPESPVFLEMKKKVGGVVTKRRASLSLAEADVFLSHHESPKDTAYLDGQVLHEISYFMERHPLSPAASISYERVAYFGKTDPDLRITFDFHILSLDLRADSDIPRELLAPGTCLMEIKLVGTAPLWLAEAFSSLHIRSASFSKYGAMYKQSLLDKRQPITA</sequence>
<dbReference type="Proteomes" id="UP000515823">
    <property type="component" value="Chromosome"/>
</dbReference>
<evidence type="ECO:0000313" key="2">
    <source>
        <dbReference type="EMBL" id="QNM05567.1"/>
    </source>
</evidence>
<dbReference type="CDD" id="cd07750">
    <property type="entry name" value="PolyPPase_VTC_like"/>
    <property type="match status" value="1"/>
</dbReference>
<dbReference type="RefSeq" id="WP_249302680.1">
    <property type="nucleotide sequence ID" value="NZ_CP060634.1"/>
</dbReference>
<keyword evidence="3" id="KW-1185">Reference proteome</keyword>
<evidence type="ECO:0000259" key="1">
    <source>
        <dbReference type="Pfam" id="PF09359"/>
    </source>
</evidence>
<dbReference type="GO" id="GO:0006799">
    <property type="term" value="P:polyphosphate biosynthetic process"/>
    <property type="evidence" value="ECO:0007669"/>
    <property type="project" value="UniProtKB-ARBA"/>
</dbReference>
<feature type="domain" description="VTC" evidence="1">
    <location>
        <begin position="7"/>
        <end position="229"/>
    </location>
</feature>
<reference evidence="2 3" key="1">
    <citation type="submission" date="2020-08" db="EMBL/GenBank/DDBJ databases">
        <authorList>
            <person name="Liu C."/>
            <person name="Sun Q."/>
        </authorList>
    </citation>
    <scope>NUCLEOTIDE SEQUENCE [LARGE SCALE GENOMIC DNA]</scope>
    <source>
        <strain evidence="2 3">NSJ-38</strain>
    </source>
</reference>
<proteinExistence type="predicted"/>
<dbReference type="SUPFAM" id="SSF55154">
    <property type="entry name" value="CYTH-like phosphatases"/>
    <property type="match status" value="1"/>
</dbReference>
<dbReference type="AlphaFoldDB" id="A0A7G9G435"/>
<dbReference type="Pfam" id="PF09359">
    <property type="entry name" value="VTC"/>
    <property type="match status" value="1"/>
</dbReference>
<gene>
    <name evidence="2" type="ORF">H9Q78_14250</name>
</gene>
<evidence type="ECO:0000313" key="3">
    <source>
        <dbReference type="Proteomes" id="UP000515823"/>
    </source>
</evidence>
<dbReference type="KEGG" id="qdo:H9Q78_14250"/>
<protein>
    <submittedName>
        <fullName evidence="2">Polyphosphate polymerase domain-containing protein</fullName>
    </submittedName>
</protein>
<name>A0A7G9G435_9FIRM</name>
<dbReference type="InterPro" id="IPR018966">
    <property type="entry name" value="VTC_domain"/>
</dbReference>